<keyword evidence="4" id="KW-1185">Reference proteome</keyword>
<feature type="signal peptide" evidence="1">
    <location>
        <begin position="1"/>
        <end position="22"/>
    </location>
</feature>
<dbReference type="PROSITE" id="PS51257">
    <property type="entry name" value="PROKAR_LIPOPROTEIN"/>
    <property type="match status" value="1"/>
</dbReference>
<dbReference type="EMBL" id="JAEHHL010000001">
    <property type="protein sequence ID" value="MBK0398272.1"/>
    <property type="molecule type" value="Genomic_DNA"/>
</dbReference>
<dbReference type="Pfam" id="PF03886">
    <property type="entry name" value="ABC_trans_aux"/>
    <property type="match status" value="1"/>
</dbReference>
<sequence>MLLNRFGALGAALLLSGCTGLATLNAVTTPKDLYELTPKSSYDPGLPQLNAQLVIEEPTAAAGLNTDRIAVKPNPFAVQYFPKSGWVDRAPLMVQTLLVESFENTGKVRSVGRQAIGLSADYTLLTDLREFQARLVPNGGSDILVQVQLNMKIVEEPRGVIIASESFGFETPAASGEMLDVVAAFDEALGKTMRSAVDWAVVQSAAAAAKR</sequence>
<accession>A0A8J7M5N5</accession>
<feature type="domain" description="ABC-type transport auxiliary lipoprotein component" evidence="2">
    <location>
        <begin position="34"/>
        <end position="193"/>
    </location>
</feature>
<name>A0A8J7M5N5_9RHOB</name>
<evidence type="ECO:0000259" key="2">
    <source>
        <dbReference type="Pfam" id="PF03886"/>
    </source>
</evidence>
<dbReference type="Proteomes" id="UP000655420">
    <property type="component" value="Unassembled WGS sequence"/>
</dbReference>
<dbReference type="RefSeq" id="WP_200607180.1">
    <property type="nucleotide sequence ID" value="NZ_JAEHHL010000001.1"/>
</dbReference>
<dbReference type="AlphaFoldDB" id="A0A8J7M5N5"/>
<keyword evidence="1" id="KW-0732">Signal</keyword>
<evidence type="ECO:0000313" key="4">
    <source>
        <dbReference type="Proteomes" id="UP000655420"/>
    </source>
</evidence>
<dbReference type="InterPro" id="IPR005586">
    <property type="entry name" value="ABC_trans_aux"/>
</dbReference>
<feature type="chain" id="PRO_5035305459" evidence="1">
    <location>
        <begin position="23"/>
        <end position="211"/>
    </location>
</feature>
<dbReference type="Gene3D" id="3.40.50.10610">
    <property type="entry name" value="ABC-type transport auxiliary lipoprotein component"/>
    <property type="match status" value="1"/>
</dbReference>
<protein>
    <submittedName>
        <fullName evidence="3">Membrane integrity-associated transporter subunit PqiC</fullName>
    </submittedName>
</protein>
<proteinExistence type="predicted"/>
<reference evidence="3" key="1">
    <citation type="submission" date="2020-12" db="EMBL/GenBank/DDBJ databases">
        <title>Bacterial taxonomy.</title>
        <authorList>
            <person name="Pan X."/>
        </authorList>
    </citation>
    <scope>NUCLEOTIDE SEQUENCE</scope>
    <source>
        <strain evidence="3">M0105</strain>
    </source>
</reference>
<comment type="caution">
    <text evidence="3">The sequence shown here is derived from an EMBL/GenBank/DDBJ whole genome shotgun (WGS) entry which is preliminary data.</text>
</comment>
<evidence type="ECO:0000313" key="3">
    <source>
        <dbReference type="EMBL" id="MBK0398272.1"/>
    </source>
</evidence>
<evidence type="ECO:0000256" key="1">
    <source>
        <dbReference type="SAM" id="SignalP"/>
    </source>
</evidence>
<gene>
    <name evidence="3" type="ORF">H0I76_03640</name>
</gene>
<organism evidence="3 4">
    <name type="scientific">Thermohalobaculum xanthum</name>
    <dbReference type="NCBI Taxonomy" id="2753746"/>
    <lineage>
        <taxon>Bacteria</taxon>
        <taxon>Pseudomonadati</taxon>
        <taxon>Pseudomonadota</taxon>
        <taxon>Alphaproteobacteria</taxon>
        <taxon>Rhodobacterales</taxon>
        <taxon>Paracoccaceae</taxon>
        <taxon>Thermohalobaculum</taxon>
    </lineage>
</organism>
<dbReference type="SUPFAM" id="SSF159594">
    <property type="entry name" value="XCC0632-like"/>
    <property type="match status" value="1"/>
</dbReference>